<evidence type="ECO:0000313" key="1">
    <source>
        <dbReference type="EMBL" id="TWH76892.1"/>
    </source>
</evidence>
<keyword evidence="2" id="KW-1185">Reference proteome</keyword>
<reference evidence="1 2" key="1">
    <citation type="submission" date="2019-07" db="EMBL/GenBank/DDBJ databases">
        <title>Genomic Encyclopedia of Type Strains, Phase I: the one thousand microbial genomes (KMG-I) project.</title>
        <authorList>
            <person name="Kyrpides N."/>
        </authorList>
    </citation>
    <scope>NUCLEOTIDE SEQUENCE [LARGE SCALE GENOMIC DNA]</scope>
    <source>
        <strain evidence="1 2">DSM 375</strain>
    </source>
</reference>
<dbReference type="Proteomes" id="UP000319627">
    <property type="component" value="Unassembled WGS sequence"/>
</dbReference>
<evidence type="ECO:0008006" key="3">
    <source>
        <dbReference type="Google" id="ProtNLM"/>
    </source>
</evidence>
<dbReference type="OrthoDB" id="6971689at2"/>
<dbReference type="AlphaFoldDB" id="A0A562J161"/>
<dbReference type="SUPFAM" id="SSF52200">
    <property type="entry name" value="Toll/Interleukin receptor TIR domain"/>
    <property type="match status" value="1"/>
</dbReference>
<protein>
    <recommendedName>
        <fullName evidence="3">TIR domain-containing protein</fullName>
    </recommendedName>
</protein>
<dbReference type="RefSeq" id="WP_144570656.1">
    <property type="nucleotide sequence ID" value="NZ_VLKG01000002.1"/>
</dbReference>
<organism evidence="1 2">
    <name type="scientific">Azomonas agilis</name>
    <dbReference type="NCBI Taxonomy" id="116849"/>
    <lineage>
        <taxon>Bacteria</taxon>
        <taxon>Pseudomonadati</taxon>
        <taxon>Pseudomonadota</taxon>
        <taxon>Gammaproteobacteria</taxon>
        <taxon>Pseudomonadales</taxon>
        <taxon>Pseudomonadaceae</taxon>
        <taxon>Azomonas</taxon>
    </lineage>
</organism>
<comment type="caution">
    <text evidence="1">The sequence shown here is derived from an EMBL/GenBank/DDBJ whole genome shotgun (WGS) entry which is preliminary data.</text>
</comment>
<dbReference type="Gene3D" id="3.40.50.10140">
    <property type="entry name" value="Toll/interleukin-1 receptor homology (TIR) domain"/>
    <property type="match status" value="1"/>
</dbReference>
<evidence type="ECO:0000313" key="2">
    <source>
        <dbReference type="Proteomes" id="UP000319627"/>
    </source>
</evidence>
<accession>A0A562J161</accession>
<dbReference type="EMBL" id="VLKG01000002">
    <property type="protein sequence ID" value="TWH76892.1"/>
    <property type="molecule type" value="Genomic_DNA"/>
</dbReference>
<proteinExistence type="predicted"/>
<name>A0A562J161_9GAMM</name>
<sequence>MSEILNSGKTIDAEKLSNIFFPKERVDVFLSHSHINEDFAIILAIALEKLGLSVFIDSCAWGYVGDLLKKIDNDHCWNEDKKLYSYELRNQSTAHVYTILHLALQRMIDSSELLLFLSTNESIPLSDYISSAQKTYSPWISSELMFSSLVRRKYPEKNDFFVSPPIAEAAHDDFGFENLTMLHEAKTKHLHPKTLSELSRFILNELEEKSDSKIHALNAMYKKFRINDQILDVQANTLNSANKFG</sequence>
<dbReference type="InterPro" id="IPR035897">
    <property type="entry name" value="Toll_tir_struct_dom_sf"/>
</dbReference>
<gene>
    <name evidence="1" type="ORF">LX59_00937</name>
</gene>